<dbReference type="Proteomes" id="UP000039046">
    <property type="component" value="Unassembled WGS sequence"/>
</dbReference>
<dbReference type="STRING" id="1531966.A0A0A1T559"/>
<feature type="chain" id="PRO_5001979295" description="Concanavalin A-like lectin/glucanase" evidence="2">
    <location>
        <begin position="17"/>
        <end position="244"/>
    </location>
</feature>
<dbReference type="EMBL" id="CDHN01000001">
    <property type="protein sequence ID" value="CEJ81452.1"/>
    <property type="molecule type" value="Genomic_DNA"/>
</dbReference>
<protein>
    <recommendedName>
        <fullName evidence="5">Concanavalin A-like lectin/glucanase</fullName>
    </recommendedName>
</protein>
<dbReference type="CDD" id="cd13426">
    <property type="entry name" value="Peptidase_G1"/>
    <property type="match status" value="1"/>
</dbReference>
<evidence type="ECO:0000256" key="1">
    <source>
        <dbReference type="PIRSR" id="PIRSR600250-50"/>
    </source>
</evidence>
<dbReference type="PANTHER" id="PTHR37536:SF1">
    <property type="entry name" value="ASPERGILLOPEPSIN, PUTAITVE (AFU_ORTHOLOGUE AFUA_7G01200)"/>
    <property type="match status" value="1"/>
</dbReference>
<dbReference type="InterPro" id="IPR013320">
    <property type="entry name" value="ConA-like_dom_sf"/>
</dbReference>
<dbReference type="Pfam" id="PF01828">
    <property type="entry name" value="Peptidase_A4"/>
    <property type="match status" value="1"/>
</dbReference>
<evidence type="ECO:0000313" key="4">
    <source>
        <dbReference type="Proteomes" id="UP000039046"/>
    </source>
</evidence>
<dbReference type="AlphaFoldDB" id="A0A0A1T559"/>
<dbReference type="GO" id="GO:0070007">
    <property type="term" value="F:glutamic-type endopeptidase activity"/>
    <property type="evidence" value="ECO:0007669"/>
    <property type="project" value="InterPro"/>
</dbReference>
<dbReference type="SUPFAM" id="SSF49899">
    <property type="entry name" value="Concanavalin A-like lectins/glucanases"/>
    <property type="match status" value="1"/>
</dbReference>
<name>A0A0A1T559_9HYPO</name>
<evidence type="ECO:0000256" key="2">
    <source>
        <dbReference type="SAM" id="SignalP"/>
    </source>
</evidence>
<feature type="active site" description="Proton acceptor" evidence="1">
    <location>
        <position position="180"/>
    </location>
</feature>
<organism evidence="3 4">
    <name type="scientific">[Torrubiella] hemipterigena</name>
    <dbReference type="NCBI Taxonomy" id="1531966"/>
    <lineage>
        <taxon>Eukaryota</taxon>
        <taxon>Fungi</taxon>
        <taxon>Dikarya</taxon>
        <taxon>Ascomycota</taxon>
        <taxon>Pezizomycotina</taxon>
        <taxon>Sordariomycetes</taxon>
        <taxon>Hypocreomycetidae</taxon>
        <taxon>Hypocreales</taxon>
        <taxon>Clavicipitaceae</taxon>
        <taxon>Clavicipitaceae incertae sedis</taxon>
        <taxon>'Torrubiella' clade</taxon>
    </lineage>
</organism>
<gene>
    <name evidence="3" type="ORF">VHEMI01574</name>
</gene>
<feature type="signal peptide" evidence="2">
    <location>
        <begin position="1"/>
        <end position="16"/>
    </location>
</feature>
<dbReference type="GO" id="GO:0006508">
    <property type="term" value="P:proteolysis"/>
    <property type="evidence" value="ECO:0007669"/>
    <property type="project" value="InterPro"/>
</dbReference>
<evidence type="ECO:0008006" key="5">
    <source>
        <dbReference type="Google" id="ProtNLM"/>
    </source>
</evidence>
<dbReference type="PRINTS" id="PR00977">
    <property type="entry name" value="SCYTLDPTASE"/>
</dbReference>
<keyword evidence="4" id="KW-1185">Reference proteome</keyword>
<dbReference type="InterPro" id="IPR000250">
    <property type="entry name" value="Peptidase_G1"/>
</dbReference>
<evidence type="ECO:0000313" key="3">
    <source>
        <dbReference type="EMBL" id="CEJ81452.1"/>
    </source>
</evidence>
<accession>A0A0A1T559</accession>
<dbReference type="Gene3D" id="2.60.120.700">
    <property type="entry name" value="Peptidase G1"/>
    <property type="match status" value="1"/>
</dbReference>
<keyword evidence="2" id="KW-0732">Signal</keyword>
<dbReference type="HOGENOM" id="CLU_066466_3_0_1"/>
<dbReference type="OrthoDB" id="2862635at2759"/>
<sequence>MVALLPFLLSLGLTAALPNPASTPARTLSRRNEAWDTWCGAVQYRPPGKVKSVEASWVVPNVYPPPGGSSQTDWVEYHWVGIDGAGDCQTGILQAGTSGDIQNGYVNTQFWYEFWPDYPVFVNDFPVSPGHEVYVKVTASDSRTGTVYLQNKSTGKQRTIPMSMQSQGNLCFSTAEFIAEDPHTSTQWWPLARFDGTTMTGCKGTTFDGQGFGLDGANVGNMVQNGQTKCQAQIKGSDSVYLVG</sequence>
<reference evidence="3 4" key="1">
    <citation type="journal article" date="2015" name="Genome Announc.">
        <title>Draft Genome Sequence and Gene Annotation of the Entomopathogenic Fungus Verticillium hemipterigenum.</title>
        <authorList>
            <person name="Horn F."/>
            <person name="Habel A."/>
            <person name="Scharf D.H."/>
            <person name="Dworschak J."/>
            <person name="Brakhage A.A."/>
            <person name="Guthke R."/>
            <person name="Hertweck C."/>
            <person name="Linde J."/>
        </authorList>
    </citation>
    <scope>NUCLEOTIDE SEQUENCE [LARGE SCALE GENOMIC DNA]</scope>
</reference>
<dbReference type="PANTHER" id="PTHR37536">
    <property type="entry name" value="PUTATIVE (AFU_ORTHOLOGUE AFUA_3G02970)-RELATED"/>
    <property type="match status" value="1"/>
</dbReference>
<dbReference type="InterPro" id="IPR038656">
    <property type="entry name" value="Peptidase_G1_sf"/>
</dbReference>
<proteinExistence type="predicted"/>